<dbReference type="GO" id="GO:0047324">
    <property type="term" value="F:phosphoenolpyruvate-glycerone phosphotransferase activity"/>
    <property type="evidence" value="ECO:0007669"/>
    <property type="project" value="UniProtKB-EC"/>
</dbReference>
<sequence length="197" mass="21316">MIKVETAKKWLDLFIEQLLENKVYLSELDTAIGDGDHGNNMARGATALKEKLAEKEYDNLTDLLKDTGMVMVSKVGGASGPLYGSAFIEMAKAAKNDEQVALADLLQAGLDGIQKRGKAAQGEKTMVDEWIPVIEDVQNNQLTTEKVDEYVEKTKPIKATKGRASYLGERSIGHIDPGAASSGLLFKTMLKAGVADE</sequence>
<evidence type="ECO:0000256" key="5">
    <source>
        <dbReference type="ARBA" id="ARBA00022777"/>
    </source>
</evidence>
<comment type="subunit">
    <text evidence="7">Homodimer. The dihydroxyacetone kinase complex is composed of a homodimer of DhaM, a homodimer of DhaK and the subunit DhaL.</text>
</comment>
<dbReference type="NCBIfam" id="TIGR02365">
    <property type="entry name" value="dha_L_ycgS"/>
    <property type="match status" value="1"/>
</dbReference>
<evidence type="ECO:0000256" key="4">
    <source>
        <dbReference type="ARBA" id="ARBA00022679"/>
    </source>
</evidence>
<name>A0A1I3DR49_9LACT</name>
<evidence type="ECO:0000256" key="6">
    <source>
        <dbReference type="ARBA" id="ARBA00022798"/>
    </source>
</evidence>
<dbReference type="OrthoDB" id="9800291at2"/>
<evidence type="ECO:0000256" key="8">
    <source>
        <dbReference type="ARBA" id="ARBA00055771"/>
    </source>
</evidence>
<dbReference type="InterPro" id="IPR036117">
    <property type="entry name" value="DhaL_dom_sf"/>
</dbReference>
<dbReference type="Proteomes" id="UP000198668">
    <property type="component" value="Unassembled WGS sequence"/>
</dbReference>
<comment type="pathway">
    <text evidence="2">Polyol metabolism; glycerol degradation.</text>
</comment>
<dbReference type="GO" id="GO:0004371">
    <property type="term" value="F:glycerone kinase activity"/>
    <property type="evidence" value="ECO:0007669"/>
    <property type="project" value="InterPro"/>
</dbReference>
<evidence type="ECO:0000256" key="7">
    <source>
        <dbReference type="ARBA" id="ARBA00046577"/>
    </source>
</evidence>
<keyword evidence="11" id="KW-1185">Reference proteome</keyword>
<dbReference type="PROSITE" id="PS51480">
    <property type="entry name" value="DHAL"/>
    <property type="match status" value="1"/>
</dbReference>
<proteinExistence type="predicted"/>
<dbReference type="Gene3D" id="1.25.40.340">
    <property type="match status" value="1"/>
</dbReference>
<evidence type="ECO:0000256" key="2">
    <source>
        <dbReference type="ARBA" id="ARBA00004745"/>
    </source>
</evidence>
<dbReference type="EMBL" id="FOQE01000049">
    <property type="protein sequence ID" value="SFH89217.1"/>
    <property type="molecule type" value="Genomic_DNA"/>
</dbReference>
<dbReference type="PANTHER" id="PTHR28629:SF4">
    <property type="entry name" value="TRIOKINASE_FMN CYCLASE"/>
    <property type="match status" value="1"/>
</dbReference>
<dbReference type="PANTHER" id="PTHR28629">
    <property type="entry name" value="TRIOKINASE/FMN CYCLASE"/>
    <property type="match status" value="1"/>
</dbReference>
<evidence type="ECO:0000256" key="1">
    <source>
        <dbReference type="ARBA" id="ARBA00001113"/>
    </source>
</evidence>
<evidence type="ECO:0000259" key="9">
    <source>
        <dbReference type="PROSITE" id="PS51480"/>
    </source>
</evidence>
<dbReference type="SUPFAM" id="SSF101473">
    <property type="entry name" value="DhaL-like"/>
    <property type="match status" value="1"/>
</dbReference>
<dbReference type="GO" id="GO:0019563">
    <property type="term" value="P:glycerol catabolic process"/>
    <property type="evidence" value="ECO:0007669"/>
    <property type="project" value="TreeGrafter"/>
</dbReference>
<dbReference type="GO" id="GO:0005829">
    <property type="term" value="C:cytosol"/>
    <property type="evidence" value="ECO:0007669"/>
    <property type="project" value="TreeGrafter"/>
</dbReference>
<protein>
    <recommendedName>
        <fullName evidence="3">phosphoenolpyruvate--glycerone phosphotransferase</fullName>
        <ecNumber evidence="3">2.7.1.121</ecNumber>
    </recommendedName>
</protein>
<feature type="domain" description="DhaL" evidence="9">
    <location>
        <begin position="5"/>
        <end position="191"/>
    </location>
</feature>
<keyword evidence="5 10" id="KW-0418">Kinase</keyword>
<dbReference type="InterPro" id="IPR012737">
    <property type="entry name" value="DhaK_L_YcgS"/>
</dbReference>
<evidence type="ECO:0000313" key="10">
    <source>
        <dbReference type="EMBL" id="SFH89217.1"/>
    </source>
</evidence>
<dbReference type="EC" id="2.7.1.121" evidence="3"/>
<evidence type="ECO:0000256" key="3">
    <source>
        <dbReference type="ARBA" id="ARBA00012095"/>
    </source>
</evidence>
<dbReference type="SMART" id="SM01120">
    <property type="entry name" value="Dak2"/>
    <property type="match status" value="1"/>
</dbReference>
<dbReference type="AlphaFoldDB" id="A0A1I3DR49"/>
<evidence type="ECO:0000313" key="11">
    <source>
        <dbReference type="Proteomes" id="UP000198668"/>
    </source>
</evidence>
<organism evidence="10 11">
    <name type="scientific">Pisciglobus halotolerans</name>
    <dbReference type="NCBI Taxonomy" id="745365"/>
    <lineage>
        <taxon>Bacteria</taxon>
        <taxon>Bacillati</taxon>
        <taxon>Bacillota</taxon>
        <taxon>Bacilli</taxon>
        <taxon>Lactobacillales</taxon>
        <taxon>Carnobacteriaceae</taxon>
    </lineage>
</organism>
<comment type="function">
    <text evidence="8">ADP-binding subunit of the dihydroxyacetone kinase, which is responsible for the phosphoenolpyruvate (PEP)-dependent phosphorylation of dihydroxyacetone. DhaL-ADP is converted to DhaL-ATP via a phosphoryl group transfer from DhaM and transmits it to dihydroxyacetone binds to DhaK.</text>
</comment>
<accession>A0A1I3DR49</accession>
<dbReference type="InterPro" id="IPR050861">
    <property type="entry name" value="Dihydroxyacetone_Kinase"/>
</dbReference>
<dbReference type="InterPro" id="IPR004007">
    <property type="entry name" value="DhaL_dom"/>
</dbReference>
<keyword evidence="4" id="KW-0808">Transferase</keyword>
<reference evidence="10 11" key="1">
    <citation type="submission" date="2016-10" db="EMBL/GenBank/DDBJ databases">
        <authorList>
            <person name="de Groot N.N."/>
        </authorList>
    </citation>
    <scope>NUCLEOTIDE SEQUENCE [LARGE SCALE GENOMIC DNA]</scope>
    <source>
        <strain evidence="10 11">DSM 27630</strain>
    </source>
</reference>
<keyword evidence="6" id="KW-0319">Glycerol metabolism</keyword>
<gene>
    <name evidence="10" type="ORF">SAMN04489868_1499</name>
</gene>
<dbReference type="Pfam" id="PF02734">
    <property type="entry name" value="Dak2"/>
    <property type="match status" value="1"/>
</dbReference>
<comment type="catalytic activity">
    <reaction evidence="1">
        <text>dihydroxyacetone + phosphoenolpyruvate = dihydroxyacetone phosphate + pyruvate</text>
        <dbReference type="Rhea" id="RHEA:18381"/>
        <dbReference type="ChEBI" id="CHEBI:15361"/>
        <dbReference type="ChEBI" id="CHEBI:16016"/>
        <dbReference type="ChEBI" id="CHEBI:57642"/>
        <dbReference type="ChEBI" id="CHEBI:58702"/>
        <dbReference type="EC" id="2.7.1.121"/>
    </reaction>
</comment>
<dbReference type="FunFam" id="1.25.40.340:FF:000002">
    <property type="entry name" value="Dihydroxyacetone kinase, L subunit"/>
    <property type="match status" value="1"/>
</dbReference>